<evidence type="ECO:0000256" key="3">
    <source>
        <dbReference type="ARBA" id="ARBA00022837"/>
    </source>
</evidence>
<dbReference type="GO" id="GO:0000224">
    <property type="term" value="F:peptide-N4-(N-acetyl-beta-glucosaminyl)asparagine amidase activity"/>
    <property type="evidence" value="ECO:0007669"/>
    <property type="project" value="TreeGrafter"/>
</dbReference>
<feature type="domain" description="Rhamnogalacturonan lyase" evidence="6">
    <location>
        <begin position="25"/>
        <end position="193"/>
    </location>
</feature>
<dbReference type="Pfam" id="PF14683">
    <property type="entry name" value="CBM-like"/>
    <property type="match status" value="1"/>
</dbReference>
<dbReference type="FunFam" id="3.30.2080.10:FF:000001">
    <property type="entry name" value="Alpha-1,2-mannosidase subfamily"/>
    <property type="match status" value="1"/>
</dbReference>
<comment type="caution">
    <text evidence="8">The sequence shown here is derived from an EMBL/GenBank/DDBJ whole genome shotgun (WGS) entry which is preliminary data.</text>
</comment>
<gene>
    <name evidence="8" type="ORF">FC093_22300</name>
</gene>
<evidence type="ECO:0000259" key="6">
    <source>
        <dbReference type="Pfam" id="PF14683"/>
    </source>
</evidence>
<dbReference type="GO" id="GO:0005829">
    <property type="term" value="C:cytosol"/>
    <property type="evidence" value="ECO:0007669"/>
    <property type="project" value="TreeGrafter"/>
</dbReference>
<dbReference type="Proteomes" id="UP000305848">
    <property type="component" value="Unassembled WGS sequence"/>
</dbReference>
<dbReference type="InterPro" id="IPR005887">
    <property type="entry name" value="GH92_a_mannosidase_put"/>
</dbReference>
<evidence type="ECO:0000313" key="9">
    <source>
        <dbReference type="Proteomes" id="UP000305848"/>
    </source>
</evidence>
<evidence type="ECO:0008006" key="10">
    <source>
        <dbReference type="Google" id="ProtNLM"/>
    </source>
</evidence>
<keyword evidence="9" id="KW-1185">Reference proteome</keyword>
<dbReference type="InterPro" id="IPR050883">
    <property type="entry name" value="PNGase"/>
</dbReference>
<dbReference type="EMBL" id="SZQL01000032">
    <property type="protein sequence ID" value="TKK64537.1"/>
    <property type="molecule type" value="Genomic_DNA"/>
</dbReference>
<dbReference type="Gene3D" id="2.70.98.10">
    <property type="match status" value="1"/>
</dbReference>
<dbReference type="GO" id="GO:0030246">
    <property type="term" value="F:carbohydrate binding"/>
    <property type="evidence" value="ECO:0007669"/>
    <property type="project" value="InterPro"/>
</dbReference>
<dbReference type="InterPro" id="IPR008979">
    <property type="entry name" value="Galactose-bd-like_sf"/>
</dbReference>
<keyword evidence="4" id="KW-0732">Signal</keyword>
<reference evidence="8 9" key="1">
    <citation type="submission" date="2019-05" db="EMBL/GenBank/DDBJ databases">
        <title>Panacibacter sp. strain 17mud1-8 Genome sequencing and assembly.</title>
        <authorList>
            <person name="Chhetri G."/>
        </authorList>
    </citation>
    <scope>NUCLEOTIDE SEQUENCE [LARGE SCALE GENOMIC DNA]</scope>
    <source>
        <strain evidence="8 9">17mud1-8</strain>
    </source>
</reference>
<evidence type="ECO:0000313" key="8">
    <source>
        <dbReference type="EMBL" id="TKK64537.1"/>
    </source>
</evidence>
<evidence type="ECO:0000259" key="5">
    <source>
        <dbReference type="Pfam" id="PF07971"/>
    </source>
</evidence>
<dbReference type="PANTHER" id="PTHR12143">
    <property type="entry name" value="PEPTIDE N-GLYCANASE PNGASE -RELATED"/>
    <property type="match status" value="1"/>
</dbReference>
<protein>
    <recommendedName>
        <fullName evidence="10">Glycoside hydrolase family 92 protein</fullName>
    </recommendedName>
</protein>
<dbReference type="SUPFAM" id="SSF49785">
    <property type="entry name" value="Galactose-binding domain-like"/>
    <property type="match status" value="1"/>
</dbReference>
<comment type="cofactor">
    <cofactor evidence="1">
        <name>Ca(2+)</name>
        <dbReference type="ChEBI" id="CHEBI:29108"/>
    </cofactor>
</comment>
<dbReference type="Gene3D" id="1.20.1050.60">
    <property type="entry name" value="alpha-1,2-mannosidase"/>
    <property type="match status" value="1"/>
</dbReference>
<evidence type="ECO:0000259" key="7">
    <source>
        <dbReference type="Pfam" id="PF17678"/>
    </source>
</evidence>
<evidence type="ECO:0000256" key="4">
    <source>
        <dbReference type="SAM" id="SignalP"/>
    </source>
</evidence>
<dbReference type="Gene3D" id="1.20.1610.10">
    <property type="entry name" value="alpha-1,2-mannosidases domains"/>
    <property type="match status" value="1"/>
</dbReference>
<dbReference type="NCBIfam" id="TIGR01180">
    <property type="entry name" value="aman2_put"/>
    <property type="match status" value="1"/>
</dbReference>
<feature type="chain" id="PRO_5020600404" description="Glycoside hydrolase family 92 protein" evidence="4">
    <location>
        <begin position="20"/>
        <end position="1040"/>
    </location>
</feature>
<evidence type="ECO:0000256" key="2">
    <source>
        <dbReference type="ARBA" id="ARBA00011245"/>
    </source>
</evidence>
<sequence length="1040" mass="117513">MKNLLFTLLLFVMAGSVVAQHKVAWEIGRADNSCADMALAPSGYHHFLANDFGWEDKYYLIGYSNPKKDWPYVLPGPKDRWAGSGSLAGIRTQVLNILFGIAQIPVDDSSVFIVDILGYNGSLPPLVKILVNGKPFEFQLPQQDSNNVIAGDLKNAKRYKIEISVKDLLRKGGNEIQITTLKGSWLVFDQVKLDASPDLRLIKPANAFLRVVKAADYEIEKDGKYFQPLLVDVEHLSGKPKLAVMLDGKPVFSTVLDSARHQFEVPMPAVVTEQSSHYEILCNDVALEKGTVNRAHYDTISPADYVDTRLGSAHSRWMIAPGPWMPFSMVKISPDNQDAEWSGGYDPSYESIGTFSHIHEWTMAGLGMLPTSGPLKTNMGSEQKPDEGYRSQMIKETEEAPLGYYKVMLKDYNIKAELTATTRCSFQRYTFPQSSGARVMIDLKIPAEYKYDVKEATIKKVSDYRIEGFSKQFSANVWSGGVNQEYTVHFVIEFDRPIKKFGTWVNQNVSDSNIINVANPDNAGAFAEFDTKENGVVQVKTGISLVSIENAGENLATEITQPYGWSFDQVRNAQKDTWNKLLSRLEISSDDRREKVRFYSNMYRALASRNTWSDVDGSWVDASKRVQQLKDASSPALGCDAFWNTFWNLNQFWNLAAPEWSSHWVKSQLAMYDANGWLAKGPAGMNYIPVMVAEHEIPLIVSAYQMGIRDYDVQKAFEAIYKMQTTPAQKVGKAGFAGNRDLDVYLKYKYVPFDSGRFSNTLEYAYDDWTVAQLAKSLDKQTVYDQFISRSQYWKNAIDKESGYARLRKSDGTWYPNFDPLKSGANEEYVEGNAWQLTYFVPQDLPGLIDMIGEKRFVDRLSLGFEESEKVRFNPPGEQYWDYPVAQGNQQSMHFAYLFNWAKKPWLTQQWSRAVISRYYGYGISNAYLGDEDQGQMSSWFIMSALGLFQTDGGANATPVYEIGSPIFPKVVIHLNHQYGRGDQFVIEALNVSRTNKYIQHATLNGKALESFWFPAAELLKGGKLTLEMGAEPNKNWGIK</sequence>
<proteinExistence type="predicted"/>
<keyword evidence="3" id="KW-0106">Calcium</keyword>
<dbReference type="GO" id="GO:0006516">
    <property type="term" value="P:glycoprotein catabolic process"/>
    <property type="evidence" value="ECO:0007669"/>
    <property type="project" value="TreeGrafter"/>
</dbReference>
<name>A0A4U3KU44_9BACT</name>
<dbReference type="AlphaFoldDB" id="A0A4U3KU44"/>
<evidence type="ECO:0000256" key="1">
    <source>
        <dbReference type="ARBA" id="ARBA00001913"/>
    </source>
</evidence>
<dbReference type="InterPro" id="IPR029411">
    <property type="entry name" value="RG-lyase_III"/>
</dbReference>
<dbReference type="PANTHER" id="PTHR12143:SF39">
    <property type="entry name" value="SECRETED PROTEIN"/>
    <property type="match status" value="1"/>
</dbReference>
<feature type="signal peptide" evidence="4">
    <location>
        <begin position="1"/>
        <end position="19"/>
    </location>
</feature>
<dbReference type="Gene3D" id="3.30.2080.10">
    <property type="entry name" value="GH92 mannosidase domain"/>
    <property type="match status" value="1"/>
</dbReference>
<comment type="subunit">
    <text evidence="2">Monomer.</text>
</comment>
<dbReference type="Pfam" id="PF07971">
    <property type="entry name" value="Glyco_hydro_92"/>
    <property type="match status" value="1"/>
</dbReference>
<dbReference type="InterPro" id="IPR012939">
    <property type="entry name" value="Glyco_hydro_92"/>
</dbReference>
<dbReference type="OrthoDB" id="9758101at2"/>
<dbReference type="RefSeq" id="WP_137264039.1">
    <property type="nucleotide sequence ID" value="NZ_SZQL01000032.1"/>
</dbReference>
<dbReference type="InterPro" id="IPR008928">
    <property type="entry name" value="6-hairpin_glycosidase_sf"/>
</dbReference>
<dbReference type="InterPro" id="IPR014718">
    <property type="entry name" value="GH-type_carb-bd"/>
</dbReference>
<feature type="domain" description="Glycosyl hydrolase family 92" evidence="5">
    <location>
        <begin position="550"/>
        <end position="1030"/>
    </location>
</feature>
<dbReference type="SUPFAM" id="SSF48208">
    <property type="entry name" value="Six-hairpin glycosidases"/>
    <property type="match status" value="1"/>
</dbReference>
<dbReference type="GO" id="GO:0005975">
    <property type="term" value="P:carbohydrate metabolic process"/>
    <property type="evidence" value="ECO:0007669"/>
    <property type="project" value="InterPro"/>
</dbReference>
<dbReference type="InterPro" id="IPR041371">
    <property type="entry name" value="GH92_N"/>
</dbReference>
<feature type="domain" description="Glycosyl hydrolase family 92 N-terminal" evidence="7">
    <location>
        <begin position="305"/>
        <end position="544"/>
    </location>
</feature>
<dbReference type="Pfam" id="PF17678">
    <property type="entry name" value="Glyco_hydro_92N"/>
    <property type="match status" value="1"/>
</dbReference>
<organism evidence="8 9">
    <name type="scientific">Ilyomonas limi</name>
    <dbReference type="NCBI Taxonomy" id="2575867"/>
    <lineage>
        <taxon>Bacteria</taxon>
        <taxon>Pseudomonadati</taxon>
        <taxon>Bacteroidota</taxon>
        <taxon>Chitinophagia</taxon>
        <taxon>Chitinophagales</taxon>
        <taxon>Chitinophagaceae</taxon>
        <taxon>Ilyomonas</taxon>
    </lineage>
</organism>
<accession>A0A4U3KU44</accession>